<feature type="region of interest" description="Disordered" evidence="1">
    <location>
        <begin position="30"/>
        <end position="62"/>
    </location>
</feature>
<proteinExistence type="predicted"/>
<evidence type="ECO:0000256" key="1">
    <source>
        <dbReference type="SAM" id="MobiDB-lite"/>
    </source>
</evidence>
<name>A0A6G1DJT5_9ORYZ</name>
<comment type="caution">
    <text evidence="2">The sequence shown here is derived from an EMBL/GenBank/DDBJ whole genome shotgun (WGS) entry which is preliminary data.</text>
</comment>
<dbReference type="AlphaFoldDB" id="A0A6G1DJT5"/>
<gene>
    <name evidence="2" type="ORF">E2562_018975</name>
</gene>
<organism evidence="2 3">
    <name type="scientific">Oryza meyeriana var. granulata</name>
    <dbReference type="NCBI Taxonomy" id="110450"/>
    <lineage>
        <taxon>Eukaryota</taxon>
        <taxon>Viridiplantae</taxon>
        <taxon>Streptophyta</taxon>
        <taxon>Embryophyta</taxon>
        <taxon>Tracheophyta</taxon>
        <taxon>Spermatophyta</taxon>
        <taxon>Magnoliopsida</taxon>
        <taxon>Liliopsida</taxon>
        <taxon>Poales</taxon>
        <taxon>Poaceae</taxon>
        <taxon>BOP clade</taxon>
        <taxon>Oryzoideae</taxon>
        <taxon>Oryzeae</taxon>
        <taxon>Oryzinae</taxon>
        <taxon>Oryza</taxon>
        <taxon>Oryza meyeriana</taxon>
    </lineage>
</organism>
<protein>
    <submittedName>
        <fullName evidence="2">Uncharacterized protein</fullName>
    </submittedName>
</protein>
<reference evidence="2 3" key="1">
    <citation type="submission" date="2019-11" db="EMBL/GenBank/DDBJ databases">
        <title>Whole genome sequence of Oryza granulata.</title>
        <authorList>
            <person name="Li W."/>
        </authorList>
    </citation>
    <scope>NUCLEOTIDE SEQUENCE [LARGE SCALE GENOMIC DNA]</scope>
    <source>
        <strain evidence="3">cv. Menghai</strain>
        <tissue evidence="2">Leaf</tissue>
    </source>
</reference>
<dbReference type="EMBL" id="SPHZ02000006">
    <property type="protein sequence ID" value="KAF0912727.1"/>
    <property type="molecule type" value="Genomic_DNA"/>
</dbReference>
<sequence>MIGYKARGLSQGLTLKEPYPAKGGFVLGYTHQSPREDPLRLRPLRGPPKGGFAYPCPGEGGP</sequence>
<dbReference type="Proteomes" id="UP000479710">
    <property type="component" value="Unassembled WGS sequence"/>
</dbReference>
<keyword evidence="3" id="KW-1185">Reference proteome</keyword>
<evidence type="ECO:0000313" key="2">
    <source>
        <dbReference type="EMBL" id="KAF0912727.1"/>
    </source>
</evidence>
<accession>A0A6G1DJT5</accession>
<evidence type="ECO:0000313" key="3">
    <source>
        <dbReference type="Proteomes" id="UP000479710"/>
    </source>
</evidence>